<evidence type="ECO:0000313" key="2">
    <source>
        <dbReference type="EMBL" id="RXG43185.1"/>
    </source>
</evidence>
<feature type="region of interest" description="Disordered" evidence="1">
    <location>
        <begin position="1"/>
        <end position="64"/>
    </location>
</feature>
<dbReference type="Proteomes" id="UP000288725">
    <property type="component" value="Chromosome 4"/>
</dbReference>
<gene>
    <name evidence="2" type="ORF">VDGE_30746</name>
</gene>
<name>A0A444RQ38_VERDA</name>
<accession>A0A444RQ38</accession>
<sequence>MQNAGDVADMKPTATDAHLPGTRPHEATPRAPISDSACSYPRESHKKHPPSASTSEPSSAVPLDTTPQAICYPVHYLSSCCRLGLASSFAAFGEMAEWSNAID</sequence>
<evidence type="ECO:0000313" key="3">
    <source>
        <dbReference type="Proteomes" id="UP000288725"/>
    </source>
</evidence>
<feature type="compositionally biased region" description="Low complexity" evidence="1">
    <location>
        <begin position="50"/>
        <end position="62"/>
    </location>
</feature>
<reference evidence="2 3" key="1">
    <citation type="submission" date="2018-12" db="EMBL/GenBank/DDBJ databases">
        <title>Genome of Verticillium dahliae isolate Getta Getta.</title>
        <authorList>
            <person name="Gardiner D.M."/>
        </authorList>
    </citation>
    <scope>NUCLEOTIDE SEQUENCE [LARGE SCALE GENOMIC DNA]</scope>
    <source>
        <strain evidence="2 3">Getta Getta</strain>
    </source>
</reference>
<comment type="caution">
    <text evidence="2">The sequence shown here is derived from an EMBL/GenBank/DDBJ whole genome shotgun (WGS) entry which is preliminary data.</text>
</comment>
<protein>
    <submittedName>
        <fullName evidence="2">Uncharacterized protein</fullName>
    </submittedName>
</protein>
<evidence type="ECO:0000256" key="1">
    <source>
        <dbReference type="SAM" id="MobiDB-lite"/>
    </source>
</evidence>
<dbReference type="EMBL" id="RSDZ01000114">
    <property type="protein sequence ID" value="RXG43185.1"/>
    <property type="molecule type" value="Genomic_DNA"/>
</dbReference>
<dbReference type="AlphaFoldDB" id="A0A444RQ38"/>
<organism evidence="2 3">
    <name type="scientific">Verticillium dahliae</name>
    <name type="common">Verticillium wilt</name>
    <dbReference type="NCBI Taxonomy" id="27337"/>
    <lineage>
        <taxon>Eukaryota</taxon>
        <taxon>Fungi</taxon>
        <taxon>Dikarya</taxon>
        <taxon>Ascomycota</taxon>
        <taxon>Pezizomycotina</taxon>
        <taxon>Sordariomycetes</taxon>
        <taxon>Hypocreomycetidae</taxon>
        <taxon>Glomerellales</taxon>
        <taxon>Plectosphaerellaceae</taxon>
        <taxon>Verticillium</taxon>
    </lineage>
</organism>
<proteinExistence type="predicted"/>